<name>A0A9P5DUT8_9HYPO</name>
<accession>A0A9P5DUT8</accession>
<feature type="compositionally biased region" description="Basic residues" evidence="2">
    <location>
        <begin position="45"/>
        <end position="56"/>
    </location>
</feature>
<dbReference type="InterPro" id="IPR036864">
    <property type="entry name" value="Zn2-C6_fun-type_DNA-bd_sf"/>
</dbReference>
<feature type="compositionally biased region" description="Basic residues" evidence="2">
    <location>
        <begin position="16"/>
        <end position="25"/>
    </location>
</feature>
<reference evidence="3" key="1">
    <citation type="journal article" date="2017" name="Mycologia">
        <title>Fusarium algeriense, sp. nov., a novel toxigenic crown rot pathogen of durum wheat from Algeria is nested in the Fusarium burgessii species complex.</title>
        <authorList>
            <person name="Laraba I."/>
            <person name="Keddad A."/>
            <person name="Boureghda H."/>
            <person name="Abdallah N."/>
            <person name="Vaughan M.M."/>
            <person name="Proctor R.H."/>
            <person name="Busman M."/>
            <person name="O'Donnell K."/>
        </authorList>
    </citation>
    <scope>NUCLEOTIDE SEQUENCE</scope>
    <source>
        <strain evidence="3">NRRL 25174</strain>
    </source>
</reference>
<keyword evidence="1" id="KW-0539">Nucleus</keyword>
<sequence length="197" mass="22201">MSDIPADEQQYPRNTIGRRKRRARRACLTCRSRKVRCDVTQKSPCRPRKSPCKKKKQDSQESTQKAKIPNEDAPKPFSYNPHSPPLSHIEVKNEDFEDLEMLQVLAEDVLAPLTPISQLTDDYCFGLEPVGTHLTPNTDDGYHYWPLAESTSLLAAASSTIEKEQDPDPIIWYGGEGIDDGLIGSLLALPFDNLRHI</sequence>
<dbReference type="Proteomes" id="UP000730481">
    <property type="component" value="Unassembled WGS sequence"/>
</dbReference>
<keyword evidence="4" id="KW-1185">Reference proteome</keyword>
<dbReference type="Gene3D" id="4.10.240.10">
    <property type="entry name" value="Zn(2)-C6 fungal-type DNA-binding domain"/>
    <property type="match status" value="1"/>
</dbReference>
<dbReference type="OrthoDB" id="5103166at2759"/>
<evidence type="ECO:0000256" key="1">
    <source>
        <dbReference type="ARBA" id="ARBA00023242"/>
    </source>
</evidence>
<dbReference type="CDD" id="cd00067">
    <property type="entry name" value="GAL4"/>
    <property type="match status" value="1"/>
</dbReference>
<evidence type="ECO:0000256" key="2">
    <source>
        <dbReference type="SAM" id="MobiDB-lite"/>
    </source>
</evidence>
<dbReference type="GO" id="GO:0000981">
    <property type="term" value="F:DNA-binding transcription factor activity, RNA polymerase II-specific"/>
    <property type="evidence" value="ECO:0007669"/>
    <property type="project" value="InterPro"/>
</dbReference>
<dbReference type="InterPro" id="IPR001138">
    <property type="entry name" value="Zn2Cys6_DnaBD"/>
</dbReference>
<dbReference type="AlphaFoldDB" id="A0A9P5DUT8"/>
<organism evidence="3 4">
    <name type="scientific">Fusarium beomiforme</name>
    <dbReference type="NCBI Taxonomy" id="44412"/>
    <lineage>
        <taxon>Eukaryota</taxon>
        <taxon>Fungi</taxon>
        <taxon>Dikarya</taxon>
        <taxon>Ascomycota</taxon>
        <taxon>Pezizomycotina</taxon>
        <taxon>Sordariomycetes</taxon>
        <taxon>Hypocreomycetidae</taxon>
        <taxon>Hypocreales</taxon>
        <taxon>Nectriaceae</taxon>
        <taxon>Fusarium</taxon>
        <taxon>Fusarium burgessii species complex</taxon>
    </lineage>
</organism>
<gene>
    <name evidence="3" type="ORF">FBEOM_8122</name>
</gene>
<protein>
    <submittedName>
        <fullName evidence="3">Cutinase transcription factor 1 beta</fullName>
    </submittedName>
</protein>
<comment type="caution">
    <text evidence="3">The sequence shown here is derived from an EMBL/GenBank/DDBJ whole genome shotgun (WGS) entry which is preliminary data.</text>
</comment>
<dbReference type="GO" id="GO:0008270">
    <property type="term" value="F:zinc ion binding"/>
    <property type="evidence" value="ECO:0007669"/>
    <property type="project" value="InterPro"/>
</dbReference>
<reference evidence="3" key="2">
    <citation type="submission" date="2020-02" db="EMBL/GenBank/DDBJ databases">
        <title>Identification and distribution of gene clusters putatively required for synthesis of sphingolipid metabolism inhibitors in phylogenetically diverse species of the filamentous fungus Fusarium.</title>
        <authorList>
            <person name="Kim H.-S."/>
            <person name="Busman M."/>
            <person name="Brown D.W."/>
            <person name="Divon H."/>
            <person name="Uhlig S."/>
            <person name="Proctor R.H."/>
        </authorList>
    </citation>
    <scope>NUCLEOTIDE SEQUENCE</scope>
    <source>
        <strain evidence="3">NRRL 25174</strain>
    </source>
</reference>
<feature type="region of interest" description="Disordered" evidence="2">
    <location>
        <begin position="1"/>
        <end position="25"/>
    </location>
</feature>
<feature type="region of interest" description="Disordered" evidence="2">
    <location>
        <begin position="37"/>
        <end position="82"/>
    </location>
</feature>
<evidence type="ECO:0000313" key="4">
    <source>
        <dbReference type="Proteomes" id="UP000730481"/>
    </source>
</evidence>
<dbReference type="EMBL" id="PVQB02000371">
    <property type="protein sequence ID" value="KAF4338021.1"/>
    <property type="molecule type" value="Genomic_DNA"/>
</dbReference>
<proteinExistence type="predicted"/>
<evidence type="ECO:0000313" key="3">
    <source>
        <dbReference type="EMBL" id="KAF4338021.1"/>
    </source>
</evidence>